<dbReference type="Pfam" id="PF03734">
    <property type="entry name" value="YkuD"/>
    <property type="match status" value="1"/>
</dbReference>
<feature type="region of interest" description="Disordered" evidence="8">
    <location>
        <begin position="44"/>
        <end position="63"/>
    </location>
</feature>
<dbReference type="InterPro" id="IPR036365">
    <property type="entry name" value="PGBD-like_sf"/>
</dbReference>
<proteinExistence type="inferred from homology"/>
<evidence type="ECO:0000256" key="1">
    <source>
        <dbReference type="ARBA" id="ARBA00004752"/>
    </source>
</evidence>
<evidence type="ECO:0000256" key="2">
    <source>
        <dbReference type="ARBA" id="ARBA00005992"/>
    </source>
</evidence>
<dbReference type="SUPFAM" id="SSF47090">
    <property type="entry name" value="PGBD-like"/>
    <property type="match status" value="1"/>
</dbReference>
<dbReference type="InterPro" id="IPR038063">
    <property type="entry name" value="Transpep_catalytic_dom"/>
</dbReference>
<evidence type="ECO:0000256" key="6">
    <source>
        <dbReference type="ARBA" id="ARBA00023316"/>
    </source>
</evidence>
<reference evidence="10 11" key="1">
    <citation type="submission" date="2018-05" db="EMBL/GenBank/DDBJ databases">
        <title>Genomic Encyclopedia of Type Strains, Phase IV (KMG-IV): sequencing the most valuable type-strain genomes for metagenomic binning, comparative biology and taxonomic classification.</title>
        <authorList>
            <person name="Goeker M."/>
        </authorList>
    </citation>
    <scope>NUCLEOTIDE SEQUENCE [LARGE SCALE GENOMIC DNA]</scope>
    <source>
        <strain evidence="10 11">DSM 6462</strain>
    </source>
</reference>
<dbReference type="InterPro" id="IPR002477">
    <property type="entry name" value="Peptidoglycan-bd-like"/>
</dbReference>
<evidence type="ECO:0000256" key="4">
    <source>
        <dbReference type="ARBA" id="ARBA00022960"/>
    </source>
</evidence>
<evidence type="ECO:0000256" key="3">
    <source>
        <dbReference type="ARBA" id="ARBA00022679"/>
    </source>
</evidence>
<keyword evidence="11" id="KW-1185">Reference proteome</keyword>
<dbReference type="GO" id="GO:0004180">
    <property type="term" value="F:carboxypeptidase activity"/>
    <property type="evidence" value="ECO:0007669"/>
    <property type="project" value="UniProtKB-ARBA"/>
</dbReference>
<dbReference type="GO" id="GO:0016740">
    <property type="term" value="F:transferase activity"/>
    <property type="evidence" value="ECO:0007669"/>
    <property type="project" value="UniProtKB-KW"/>
</dbReference>
<dbReference type="Pfam" id="PF01471">
    <property type="entry name" value="PG_binding_1"/>
    <property type="match status" value="1"/>
</dbReference>
<dbReference type="AlphaFoldDB" id="A0A2V3TS07"/>
<comment type="similarity">
    <text evidence="2">Belongs to the YkuD family.</text>
</comment>
<dbReference type="Pfam" id="PF20142">
    <property type="entry name" value="Scaffold"/>
    <property type="match status" value="1"/>
</dbReference>
<dbReference type="GO" id="GO:0071555">
    <property type="term" value="P:cell wall organization"/>
    <property type="evidence" value="ECO:0007669"/>
    <property type="project" value="UniProtKB-UniRule"/>
</dbReference>
<keyword evidence="5 7" id="KW-0573">Peptidoglycan synthesis</keyword>
<gene>
    <name evidence="10" type="ORF">C7450_12711</name>
</gene>
<keyword evidence="4 7" id="KW-0133">Cell shape</keyword>
<dbReference type="RefSeq" id="WP_245450303.1">
    <property type="nucleotide sequence ID" value="NZ_JAHBRY010000001.1"/>
</dbReference>
<dbReference type="PROSITE" id="PS52029">
    <property type="entry name" value="LD_TPASE"/>
    <property type="match status" value="1"/>
</dbReference>
<dbReference type="GO" id="GO:0008360">
    <property type="term" value="P:regulation of cell shape"/>
    <property type="evidence" value="ECO:0007669"/>
    <property type="project" value="UniProtKB-UniRule"/>
</dbReference>
<dbReference type="Gene3D" id="1.10.101.10">
    <property type="entry name" value="PGBD-like superfamily/PGBD"/>
    <property type="match status" value="1"/>
</dbReference>
<evidence type="ECO:0000313" key="10">
    <source>
        <dbReference type="EMBL" id="PXW50436.1"/>
    </source>
</evidence>
<dbReference type="InterPro" id="IPR045380">
    <property type="entry name" value="LD_TPept_scaffold_dom"/>
</dbReference>
<dbReference type="GO" id="GO:0009252">
    <property type="term" value="P:peptidoglycan biosynthetic process"/>
    <property type="evidence" value="ECO:0007669"/>
    <property type="project" value="UniProtKB-UniPathway"/>
</dbReference>
<evidence type="ECO:0000256" key="8">
    <source>
        <dbReference type="SAM" id="MobiDB-lite"/>
    </source>
</evidence>
<dbReference type="InterPro" id="IPR052905">
    <property type="entry name" value="LD-transpeptidase_YkuD-like"/>
</dbReference>
<dbReference type="Gene3D" id="2.40.440.10">
    <property type="entry name" value="L,D-transpeptidase catalytic domain-like"/>
    <property type="match status" value="1"/>
</dbReference>
<evidence type="ECO:0000313" key="11">
    <source>
        <dbReference type="Proteomes" id="UP000248021"/>
    </source>
</evidence>
<comment type="caution">
    <text evidence="10">The sequence shown here is derived from an EMBL/GenBank/DDBJ whole genome shotgun (WGS) entry which is preliminary data.</text>
</comment>
<feature type="active site" description="Nucleophile" evidence="7">
    <location>
        <position position="571"/>
    </location>
</feature>
<keyword evidence="6 7" id="KW-0961">Cell wall biogenesis/degradation</keyword>
<dbReference type="PANTHER" id="PTHR41533">
    <property type="entry name" value="L,D-TRANSPEPTIDASE HI_1667-RELATED"/>
    <property type="match status" value="1"/>
</dbReference>
<name>A0A2V3TS07_9HYPH</name>
<feature type="active site" description="Proton donor/acceptor" evidence="7">
    <location>
        <position position="552"/>
    </location>
</feature>
<dbReference type="PANTHER" id="PTHR41533:SF2">
    <property type="entry name" value="BLR7131 PROTEIN"/>
    <property type="match status" value="1"/>
</dbReference>
<dbReference type="EMBL" id="QJJK01000027">
    <property type="protein sequence ID" value="PXW50436.1"/>
    <property type="molecule type" value="Genomic_DNA"/>
</dbReference>
<dbReference type="CDD" id="cd16913">
    <property type="entry name" value="YkuD_like"/>
    <property type="match status" value="1"/>
</dbReference>
<dbReference type="InterPro" id="IPR005490">
    <property type="entry name" value="LD_TPept_cat_dom"/>
</dbReference>
<dbReference type="UniPathway" id="UPA00219"/>
<evidence type="ECO:0000256" key="5">
    <source>
        <dbReference type="ARBA" id="ARBA00022984"/>
    </source>
</evidence>
<dbReference type="Proteomes" id="UP000248021">
    <property type="component" value="Unassembled WGS sequence"/>
</dbReference>
<protein>
    <submittedName>
        <fullName evidence="10">Murein L,D-transpeptidase YcbB/YkuD</fullName>
    </submittedName>
</protein>
<evidence type="ECO:0000256" key="7">
    <source>
        <dbReference type="PROSITE-ProRule" id="PRU01373"/>
    </source>
</evidence>
<feature type="domain" description="L,D-TPase catalytic" evidence="9">
    <location>
        <begin position="438"/>
        <end position="607"/>
    </location>
</feature>
<dbReference type="SUPFAM" id="SSF141523">
    <property type="entry name" value="L,D-transpeptidase catalytic domain-like"/>
    <property type="match status" value="1"/>
</dbReference>
<comment type="pathway">
    <text evidence="1 7">Cell wall biogenesis; peptidoglycan biosynthesis.</text>
</comment>
<dbReference type="InterPro" id="IPR036366">
    <property type="entry name" value="PGBDSf"/>
</dbReference>
<evidence type="ECO:0000259" key="9">
    <source>
        <dbReference type="PROSITE" id="PS52029"/>
    </source>
</evidence>
<feature type="region of interest" description="Disordered" evidence="8">
    <location>
        <begin position="84"/>
        <end position="109"/>
    </location>
</feature>
<sequence>MRIVCTGALILSLGGLSLGVPGLGVPGLGISLAATAFAQEMAPDPGADGATADGAAADGATADGATLAPPAASAVIALTPSSHPSVATLHEGPARPSAAVDRPVEPDETTATEVLLPAEPEVMPADSAPTPHTDGLTTGSLAAPADMPVAAFPEITVPDVVVSIPAETKSPIATYLEGHPVPGPARLAKAEREAIGAYYAERAFMPLWLNGDQWTAGARALIATLEKAGEDGLDAADYPIPIISVLPKADRAEALAEADLKLSALAVTYARDARGGRLNPRRISALMTPTLDLPTADDVLRRLADSADTGKALAGYNPPQPGYQALKAKLADIRAAHPTTPMVRVPQGPALKVGMRDPRVPLVRARFRLENNDATTYDERVAAAVATFQKENGLPADGILNRQTVAAMSPPSTQRLDETDILVNMERWRWLPAAFSNRYLIVNIPAYSMDLVNDGEVELTTRVIVGKPESPTPVFSHVMQHVIVNPYWNVPPSILRKEFLPALAKDPDYAARRGYEVIRRGKSISVRQPPGERNALGYIKFMFPNDHAVYLHDTPNRSLFNTERRAYSHGCVRVEQPFRLAEFVLGKDWPEQRMRKLIGKGERLIKLQEPLPIHLVYFTLSVDKTGAATTRNDIYGFDRRMKEALGLAG</sequence>
<organism evidence="10 11">
    <name type="scientific">Chelatococcus asaccharovorans</name>
    <dbReference type="NCBI Taxonomy" id="28210"/>
    <lineage>
        <taxon>Bacteria</taxon>
        <taxon>Pseudomonadati</taxon>
        <taxon>Pseudomonadota</taxon>
        <taxon>Alphaproteobacteria</taxon>
        <taxon>Hyphomicrobiales</taxon>
        <taxon>Chelatococcaceae</taxon>
        <taxon>Chelatococcus</taxon>
    </lineage>
</organism>
<accession>A0A2V3TS07</accession>
<keyword evidence="3" id="KW-0808">Transferase</keyword>